<keyword evidence="3" id="KW-1185">Reference proteome</keyword>
<proteinExistence type="predicted"/>
<dbReference type="AlphaFoldDB" id="A0A1C6VVM4"/>
<accession>A0A1C6VVM4</accession>
<sequence>MVVGEHLGAKVAGGVADVKEGLADLVVVPSAAGLGFGKQSFERIAAICGSGGDVAGAGVRSTRTARRSRPRPRPSSWRQSQI</sequence>
<evidence type="ECO:0000313" key="2">
    <source>
        <dbReference type="EMBL" id="SCL70408.1"/>
    </source>
</evidence>
<dbReference type="STRING" id="47855.GA0070606_5389"/>
<name>A0A1C6VVM4_9ACTN</name>
<feature type="region of interest" description="Disordered" evidence="1">
    <location>
        <begin position="55"/>
        <end position="82"/>
    </location>
</feature>
<organism evidence="2 3">
    <name type="scientific">Micromonospora citrea</name>
    <dbReference type="NCBI Taxonomy" id="47855"/>
    <lineage>
        <taxon>Bacteria</taxon>
        <taxon>Bacillati</taxon>
        <taxon>Actinomycetota</taxon>
        <taxon>Actinomycetes</taxon>
        <taxon>Micromonosporales</taxon>
        <taxon>Micromonosporaceae</taxon>
        <taxon>Micromonospora</taxon>
    </lineage>
</organism>
<dbReference type="Proteomes" id="UP000199001">
    <property type="component" value="Unassembled WGS sequence"/>
</dbReference>
<evidence type="ECO:0000256" key="1">
    <source>
        <dbReference type="SAM" id="MobiDB-lite"/>
    </source>
</evidence>
<gene>
    <name evidence="2" type="ORF">GA0070606_5389</name>
</gene>
<dbReference type="EMBL" id="FMHZ01000002">
    <property type="protein sequence ID" value="SCL70408.1"/>
    <property type="molecule type" value="Genomic_DNA"/>
</dbReference>
<evidence type="ECO:0000313" key="3">
    <source>
        <dbReference type="Proteomes" id="UP000199001"/>
    </source>
</evidence>
<protein>
    <submittedName>
        <fullName evidence="2">Uncharacterized protein</fullName>
    </submittedName>
</protein>
<dbReference type="OrthoDB" id="4173178at2"/>
<reference evidence="3" key="1">
    <citation type="submission" date="2016-06" db="EMBL/GenBank/DDBJ databases">
        <authorList>
            <person name="Varghese N."/>
            <person name="Submissions Spin"/>
        </authorList>
    </citation>
    <scope>NUCLEOTIDE SEQUENCE [LARGE SCALE GENOMIC DNA]</scope>
    <source>
        <strain evidence="3">DSM 43903</strain>
    </source>
</reference>
<dbReference type="RefSeq" id="WP_091105660.1">
    <property type="nucleotide sequence ID" value="NZ_FMHZ01000002.1"/>
</dbReference>
<feature type="compositionally biased region" description="Basic residues" evidence="1">
    <location>
        <begin position="63"/>
        <end position="72"/>
    </location>
</feature>